<dbReference type="PANTHER" id="PTHR21485:SF6">
    <property type="entry name" value="N-ACYLNEURAMINATE CYTIDYLYLTRANSFERASE-RELATED"/>
    <property type="match status" value="1"/>
</dbReference>
<gene>
    <name evidence="1" type="ORF">E7272_02120</name>
</gene>
<keyword evidence="1" id="KW-0808">Transferase</keyword>
<dbReference type="AlphaFoldDB" id="A0A927YPQ3"/>
<accession>A0A927YPQ3</accession>
<keyword evidence="1" id="KW-0548">Nucleotidyltransferase</keyword>
<dbReference type="InterPro" id="IPR029044">
    <property type="entry name" value="Nucleotide-diphossugar_trans"/>
</dbReference>
<dbReference type="GO" id="GO:0008781">
    <property type="term" value="F:N-acylneuraminate cytidylyltransferase activity"/>
    <property type="evidence" value="ECO:0007669"/>
    <property type="project" value="TreeGrafter"/>
</dbReference>
<dbReference type="PANTHER" id="PTHR21485">
    <property type="entry name" value="HAD SUPERFAMILY MEMBERS CMAS AND KDSC"/>
    <property type="match status" value="1"/>
</dbReference>
<protein>
    <submittedName>
        <fullName evidence="1">Acylneuraminate cytidylyltransferase</fullName>
    </submittedName>
</protein>
<dbReference type="Proteomes" id="UP000766246">
    <property type="component" value="Unassembled WGS sequence"/>
</dbReference>
<sequence>MKIVAIMPIKLKNERCPGKNTRMLGNKPLLQYELDSLKATGLCDSINVYCSSEEVVPYLPEGVNFVKRPEVLDLPTSNFSQIFENFMNEVDADIYVYAHATAPFIKKETMEQCINAVKSGEYDSAFCALKLQDYLWQNGEPLNFDATNVPRTQDLTPIYQETSGVYVFTKDVFKNKHRRIGDKPYVSEVSFKEAVDIDNPEDFDLAEKIVDLDL</sequence>
<name>A0A927YPQ3_9FIRM</name>
<evidence type="ECO:0000313" key="1">
    <source>
        <dbReference type="EMBL" id="MBE5918616.1"/>
    </source>
</evidence>
<dbReference type="InterPro" id="IPR050793">
    <property type="entry name" value="CMP-NeuNAc_synthase"/>
</dbReference>
<dbReference type="Gene3D" id="3.90.550.10">
    <property type="entry name" value="Spore Coat Polysaccharide Biosynthesis Protein SpsA, Chain A"/>
    <property type="match status" value="1"/>
</dbReference>
<dbReference type="SUPFAM" id="SSF53448">
    <property type="entry name" value="Nucleotide-diphospho-sugar transferases"/>
    <property type="match status" value="1"/>
</dbReference>
<comment type="caution">
    <text evidence="1">The sequence shown here is derived from an EMBL/GenBank/DDBJ whole genome shotgun (WGS) entry which is preliminary data.</text>
</comment>
<dbReference type="EMBL" id="SVER01000004">
    <property type="protein sequence ID" value="MBE5918616.1"/>
    <property type="molecule type" value="Genomic_DNA"/>
</dbReference>
<dbReference type="InterPro" id="IPR003329">
    <property type="entry name" value="Cytidylyl_trans"/>
</dbReference>
<dbReference type="Pfam" id="PF02348">
    <property type="entry name" value="CTP_transf_3"/>
    <property type="match status" value="1"/>
</dbReference>
<organism evidence="1 2">
    <name type="scientific">Pseudobutyrivibrio ruminis</name>
    <dbReference type="NCBI Taxonomy" id="46206"/>
    <lineage>
        <taxon>Bacteria</taxon>
        <taxon>Bacillati</taxon>
        <taxon>Bacillota</taxon>
        <taxon>Clostridia</taxon>
        <taxon>Lachnospirales</taxon>
        <taxon>Lachnospiraceae</taxon>
        <taxon>Pseudobutyrivibrio</taxon>
    </lineage>
</organism>
<evidence type="ECO:0000313" key="2">
    <source>
        <dbReference type="Proteomes" id="UP000766246"/>
    </source>
</evidence>
<reference evidence="1" key="1">
    <citation type="submission" date="2019-04" db="EMBL/GenBank/DDBJ databases">
        <title>Evolution of Biomass-Degrading Anaerobic Consortia Revealed by Metagenomics.</title>
        <authorList>
            <person name="Peng X."/>
        </authorList>
    </citation>
    <scope>NUCLEOTIDE SEQUENCE</scope>
    <source>
        <strain evidence="1">SIG311</strain>
    </source>
</reference>
<proteinExistence type="predicted"/>